<proteinExistence type="predicted"/>
<feature type="transmembrane region" description="Helical" evidence="2">
    <location>
        <begin position="147"/>
        <end position="167"/>
    </location>
</feature>
<protein>
    <recommendedName>
        <fullName evidence="3">J domain-containing protein</fullName>
    </recommendedName>
</protein>
<dbReference type="SMART" id="SM00271">
    <property type="entry name" value="DnaJ"/>
    <property type="match status" value="1"/>
</dbReference>
<gene>
    <name evidence="4" type="ORF">PSYICH_LOCUS3433</name>
</gene>
<evidence type="ECO:0000313" key="5">
    <source>
        <dbReference type="Proteomes" id="UP001153636"/>
    </source>
</evidence>
<evidence type="ECO:0000313" key="4">
    <source>
        <dbReference type="EMBL" id="CAH1102352.1"/>
    </source>
</evidence>
<dbReference type="Gene3D" id="1.10.287.110">
    <property type="entry name" value="DnaJ domain"/>
    <property type="match status" value="1"/>
</dbReference>
<dbReference type="InterPro" id="IPR001623">
    <property type="entry name" value="DnaJ_domain"/>
</dbReference>
<dbReference type="PANTHER" id="PTHR44825:SF1">
    <property type="entry name" value="DNAJ HOMOLOG SUBFAMILY C MEMBER 4"/>
    <property type="match status" value="1"/>
</dbReference>
<dbReference type="CDD" id="cd06257">
    <property type="entry name" value="DnaJ"/>
    <property type="match status" value="1"/>
</dbReference>
<dbReference type="EMBL" id="OV651824">
    <property type="protein sequence ID" value="CAH1102352.1"/>
    <property type="molecule type" value="Genomic_DNA"/>
</dbReference>
<sequence length="222" mass="25902">MYSFSHLIRIQSISIFNHFSSKSKTHYDVLNLPRNCTSKEIKEAFIKLSKENHPDLNKNKDAHKKFLALNESYKVLSNAVSRRNYDLSLIPDKEVTRPGPQIFTRSGSSGWNDPTFYSNRNKKEDKQYEQKPYYGIKGQERVSNVKVVSICVCMAIFLVSLQFFLIAKSATFQRDHLIKRSQETEDEWKLLKKTVEENGNNLQIEILKSKFAEKNQSDKKDR</sequence>
<organism evidence="4 5">
    <name type="scientific">Psylliodes chrysocephalus</name>
    <dbReference type="NCBI Taxonomy" id="3402493"/>
    <lineage>
        <taxon>Eukaryota</taxon>
        <taxon>Metazoa</taxon>
        <taxon>Ecdysozoa</taxon>
        <taxon>Arthropoda</taxon>
        <taxon>Hexapoda</taxon>
        <taxon>Insecta</taxon>
        <taxon>Pterygota</taxon>
        <taxon>Neoptera</taxon>
        <taxon>Endopterygota</taxon>
        <taxon>Coleoptera</taxon>
        <taxon>Polyphaga</taxon>
        <taxon>Cucujiformia</taxon>
        <taxon>Chrysomeloidea</taxon>
        <taxon>Chrysomelidae</taxon>
        <taxon>Galerucinae</taxon>
        <taxon>Alticini</taxon>
        <taxon>Psylliodes</taxon>
    </lineage>
</organism>
<dbReference type="AlphaFoldDB" id="A0A9P0GAB4"/>
<dbReference type="SUPFAM" id="SSF46565">
    <property type="entry name" value="Chaperone J-domain"/>
    <property type="match status" value="1"/>
</dbReference>
<dbReference type="PRINTS" id="PR00625">
    <property type="entry name" value="JDOMAIN"/>
</dbReference>
<feature type="region of interest" description="Disordered" evidence="1">
    <location>
        <begin position="103"/>
        <end position="124"/>
    </location>
</feature>
<feature type="domain" description="J" evidence="3">
    <location>
        <begin position="24"/>
        <end position="81"/>
    </location>
</feature>
<dbReference type="PANTHER" id="PTHR44825">
    <property type="match status" value="1"/>
</dbReference>
<dbReference type="Pfam" id="PF00226">
    <property type="entry name" value="DnaJ"/>
    <property type="match status" value="1"/>
</dbReference>
<evidence type="ECO:0000259" key="3">
    <source>
        <dbReference type="SMART" id="SM00271"/>
    </source>
</evidence>
<dbReference type="OrthoDB" id="445556at2759"/>
<evidence type="ECO:0000256" key="2">
    <source>
        <dbReference type="SAM" id="Phobius"/>
    </source>
</evidence>
<dbReference type="Proteomes" id="UP001153636">
    <property type="component" value="Chromosome 12"/>
</dbReference>
<feature type="compositionally biased region" description="Polar residues" evidence="1">
    <location>
        <begin position="103"/>
        <end position="119"/>
    </location>
</feature>
<dbReference type="InterPro" id="IPR036869">
    <property type="entry name" value="J_dom_sf"/>
</dbReference>
<evidence type="ECO:0000256" key="1">
    <source>
        <dbReference type="SAM" id="MobiDB-lite"/>
    </source>
</evidence>
<keyword evidence="5" id="KW-1185">Reference proteome</keyword>
<keyword evidence="2" id="KW-0812">Transmembrane</keyword>
<keyword evidence="2" id="KW-1133">Transmembrane helix</keyword>
<reference evidence="4" key="1">
    <citation type="submission" date="2022-01" db="EMBL/GenBank/DDBJ databases">
        <authorList>
            <person name="King R."/>
        </authorList>
    </citation>
    <scope>NUCLEOTIDE SEQUENCE</scope>
</reference>
<keyword evidence="2" id="KW-0472">Membrane</keyword>
<accession>A0A9P0GAB4</accession>
<dbReference type="InterPro" id="IPR052763">
    <property type="entry name" value="DnaJ_C4"/>
</dbReference>
<name>A0A9P0GAB4_9CUCU</name>